<dbReference type="SUPFAM" id="SSF48013">
    <property type="entry name" value="NusB-like"/>
    <property type="match status" value="1"/>
</dbReference>
<comment type="caution">
    <text evidence="8">The sequence shown here is derived from an EMBL/GenBank/DDBJ whole genome shotgun (WGS) entry which is preliminary data.</text>
</comment>
<keyword evidence="3 6" id="KW-0694">RNA-binding</keyword>
<keyword evidence="9" id="KW-1185">Reference proteome</keyword>
<sequence>MTRREAREQAFQILFEQAVTGAKIDDILHDASEARDFIPNSFAEEVAFGVEENSQQIDSVISQHIRGWSLHRLSKVALALLRLAVYEMLFDDSIPTSVSINEAVELAKMYGGKEDAPYINGVLATVDKVLNGEKNHA</sequence>
<comment type="function">
    <text evidence="6">Involved in transcription antitermination. Required for transcription of ribosomal RNA (rRNA) genes. Binds specifically to the boxA antiterminator sequence of the ribosomal RNA (rrn) operons.</text>
</comment>
<feature type="domain" description="NusB/RsmB/TIM44" evidence="7">
    <location>
        <begin position="4"/>
        <end position="127"/>
    </location>
</feature>
<dbReference type="InterPro" id="IPR006027">
    <property type="entry name" value="NusB_RsmB_TIM44"/>
</dbReference>
<proteinExistence type="inferred from homology"/>
<accession>A0ABT1RWL9</accession>
<protein>
    <recommendedName>
        <fullName evidence="6">Transcription antitermination protein NusB</fullName>
    </recommendedName>
    <alternativeName>
        <fullName evidence="6">Antitermination factor NusB</fullName>
    </alternativeName>
</protein>
<evidence type="ECO:0000256" key="1">
    <source>
        <dbReference type="ARBA" id="ARBA00005952"/>
    </source>
</evidence>
<keyword evidence="4 6" id="KW-0805">Transcription regulation</keyword>
<dbReference type="PANTHER" id="PTHR11078">
    <property type="entry name" value="N UTILIZATION SUBSTANCE PROTEIN B-RELATED"/>
    <property type="match status" value="1"/>
</dbReference>
<dbReference type="InterPro" id="IPR035926">
    <property type="entry name" value="NusB-like_sf"/>
</dbReference>
<evidence type="ECO:0000256" key="2">
    <source>
        <dbReference type="ARBA" id="ARBA00022814"/>
    </source>
</evidence>
<comment type="similarity">
    <text evidence="1 6">Belongs to the NusB family.</text>
</comment>
<dbReference type="EMBL" id="JANFZH010000006">
    <property type="protein sequence ID" value="MCQ4839072.1"/>
    <property type="molecule type" value="Genomic_DNA"/>
</dbReference>
<dbReference type="NCBIfam" id="TIGR01951">
    <property type="entry name" value="nusB"/>
    <property type="match status" value="1"/>
</dbReference>
<evidence type="ECO:0000256" key="5">
    <source>
        <dbReference type="ARBA" id="ARBA00023163"/>
    </source>
</evidence>
<evidence type="ECO:0000256" key="3">
    <source>
        <dbReference type="ARBA" id="ARBA00022884"/>
    </source>
</evidence>
<dbReference type="InterPro" id="IPR011605">
    <property type="entry name" value="NusB_fam"/>
</dbReference>
<dbReference type="RefSeq" id="WP_066865741.1">
    <property type="nucleotide sequence ID" value="NZ_CABKVV010000014.1"/>
</dbReference>
<dbReference type="Pfam" id="PF01029">
    <property type="entry name" value="NusB"/>
    <property type="match status" value="1"/>
</dbReference>
<keyword evidence="2 6" id="KW-0889">Transcription antitermination</keyword>
<evidence type="ECO:0000256" key="4">
    <source>
        <dbReference type="ARBA" id="ARBA00023015"/>
    </source>
</evidence>
<keyword evidence="5 6" id="KW-0804">Transcription</keyword>
<reference evidence="8 9" key="1">
    <citation type="submission" date="2022-06" db="EMBL/GenBank/DDBJ databases">
        <title>Isolation of gut microbiota from human fecal samples.</title>
        <authorList>
            <person name="Pamer E.G."/>
            <person name="Barat B."/>
            <person name="Waligurski E."/>
            <person name="Medina S."/>
            <person name="Paddock L."/>
            <person name="Mostad J."/>
        </authorList>
    </citation>
    <scope>NUCLEOTIDE SEQUENCE [LARGE SCALE GENOMIC DNA]</scope>
    <source>
        <strain evidence="8 9">DFI.9.73</strain>
    </source>
</reference>
<dbReference type="Gene3D" id="1.10.940.10">
    <property type="entry name" value="NusB-like"/>
    <property type="match status" value="1"/>
</dbReference>
<evidence type="ECO:0000256" key="6">
    <source>
        <dbReference type="HAMAP-Rule" id="MF_00073"/>
    </source>
</evidence>
<organism evidence="8 9">
    <name type="scientific">Neglectibacter timonensis</name>
    <dbReference type="NCBI Taxonomy" id="1776382"/>
    <lineage>
        <taxon>Bacteria</taxon>
        <taxon>Bacillati</taxon>
        <taxon>Bacillota</taxon>
        <taxon>Clostridia</taxon>
        <taxon>Eubacteriales</taxon>
        <taxon>Oscillospiraceae</taxon>
        <taxon>Neglectibacter</taxon>
    </lineage>
</organism>
<evidence type="ECO:0000259" key="7">
    <source>
        <dbReference type="Pfam" id="PF01029"/>
    </source>
</evidence>
<name>A0ABT1RWL9_9FIRM</name>
<dbReference type="PANTHER" id="PTHR11078:SF3">
    <property type="entry name" value="ANTITERMINATION NUSB DOMAIN-CONTAINING PROTEIN"/>
    <property type="match status" value="1"/>
</dbReference>
<dbReference type="HAMAP" id="MF_00073">
    <property type="entry name" value="NusB"/>
    <property type="match status" value="1"/>
</dbReference>
<evidence type="ECO:0000313" key="8">
    <source>
        <dbReference type="EMBL" id="MCQ4839072.1"/>
    </source>
</evidence>
<dbReference type="GeneID" id="90533056"/>
<dbReference type="Proteomes" id="UP001524473">
    <property type="component" value="Unassembled WGS sequence"/>
</dbReference>
<evidence type="ECO:0000313" key="9">
    <source>
        <dbReference type="Proteomes" id="UP001524473"/>
    </source>
</evidence>
<gene>
    <name evidence="6 8" type="primary">nusB</name>
    <name evidence="8" type="ORF">NE695_03970</name>
</gene>